<dbReference type="Proteomes" id="UP000051999">
    <property type="component" value="Unassembled WGS sequence"/>
</dbReference>
<keyword evidence="4" id="KW-1185">Reference proteome</keyword>
<dbReference type="STRING" id="1114972.FD35_GL000552"/>
<name>A0A0R1RB29_9LACO</name>
<evidence type="ECO:0000256" key="1">
    <source>
        <dbReference type="PIRNR" id="PIRNR021438"/>
    </source>
</evidence>
<keyword evidence="1 2" id="KW-0472">Membrane</keyword>
<dbReference type="eggNOG" id="COG3966">
    <property type="taxonomic scope" value="Bacteria"/>
</dbReference>
<dbReference type="PANTHER" id="PTHR40039">
    <property type="entry name" value="PROTEIN DLTD"/>
    <property type="match status" value="1"/>
</dbReference>
<evidence type="ECO:0000256" key="2">
    <source>
        <dbReference type="SAM" id="Phobius"/>
    </source>
</evidence>
<feature type="transmembrane region" description="Helical" evidence="2">
    <location>
        <begin position="7"/>
        <end position="26"/>
    </location>
</feature>
<keyword evidence="1" id="KW-1003">Cell membrane</keyword>
<evidence type="ECO:0000313" key="4">
    <source>
        <dbReference type="Proteomes" id="UP000051999"/>
    </source>
</evidence>
<dbReference type="PANTHER" id="PTHR40039:SF1">
    <property type="entry name" value="PROTEIN DLTD"/>
    <property type="match status" value="1"/>
</dbReference>
<keyword evidence="2" id="KW-0812">Transmembrane</keyword>
<dbReference type="Pfam" id="PF04914">
    <property type="entry name" value="DltD"/>
    <property type="match status" value="1"/>
</dbReference>
<dbReference type="RefSeq" id="WP_017261173.1">
    <property type="nucleotide sequence ID" value="NZ_AUAW01000011.1"/>
</dbReference>
<dbReference type="InterPro" id="IPR006998">
    <property type="entry name" value="DltD"/>
</dbReference>
<accession>A0A0R1RB29</accession>
<proteinExistence type="inferred from homology"/>
<reference evidence="3 4" key="1">
    <citation type="journal article" date="2015" name="Genome Announc.">
        <title>Expanding the biotechnology potential of lactobacilli through comparative genomics of 213 strains and associated genera.</title>
        <authorList>
            <person name="Sun Z."/>
            <person name="Harris H.M."/>
            <person name="McCann A."/>
            <person name="Guo C."/>
            <person name="Argimon S."/>
            <person name="Zhang W."/>
            <person name="Yang X."/>
            <person name="Jeffery I.B."/>
            <person name="Cooney J.C."/>
            <person name="Kagawa T.F."/>
            <person name="Liu W."/>
            <person name="Song Y."/>
            <person name="Salvetti E."/>
            <person name="Wrobel A."/>
            <person name="Rasinkangas P."/>
            <person name="Parkhill J."/>
            <person name="Rea M.C."/>
            <person name="O'Sullivan O."/>
            <person name="Ritari J."/>
            <person name="Douillard F.P."/>
            <person name="Paul Ross R."/>
            <person name="Yang R."/>
            <person name="Briner A.E."/>
            <person name="Felis G.E."/>
            <person name="de Vos W.M."/>
            <person name="Barrangou R."/>
            <person name="Klaenhammer T.R."/>
            <person name="Caufield P.W."/>
            <person name="Cui Y."/>
            <person name="Zhang H."/>
            <person name="O'Toole P.W."/>
        </authorList>
    </citation>
    <scope>NUCLEOTIDE SEQUENCE [LARGE SCALE GENOMIC DNA]</scope>
    <source>
        <strain evidence="3 4">DSM 15814</strain>
    </source>
</reference>
<comment type="pathway">
    <text evidence="1">Cell wall biogenesis; lipoteichoic acid biosynthesis.</text>
</comment>
<comment type="similarity">
    <text evidence="1">Belongs to the DltD family.</text>
</comment>
<comment type="caution">
    <text evidence="3">The sequence shown here is derived from an EMBL/GenBank/DDBJ whole genome shotgun (WGS) entry which is preliminary data.</text>
</comment>
<dbReference type="PATRIC" id="fig|1114972.6.peg.552"/>
<dbReference type="GO" id="GO:0070395">
    <property type="term" value="P:lipoteichoic acid biosynthetic process"/>
    <property type="evidence" value="ECO:0007669"/>
    <property type="project" value="UniProtKB-UniRule"/>
</dbReference>
<dbReference type="AlphaFoldDB" id="A0A0R1RB29"/>
<keyword evidence="2" id="KW-1133">Transmembrane helix</keyword>
<dbReference type="UniPathway" id="UPA00556"/>
<evidence type="ECO:0000313" key="3">
    <source>
        <dbReference type="EMBL" id="KRL54151.1"/>
    </source>
</evidence>
<sequence length="424" mass="48492">MNSSKRLWLIIGPVITAFIILLLLLLSPINFAHNSAETERRAAVSLAPQVFKGRQIKKQALAGKYVPFFGSSELSRMDPLHPSVLAQKYHRNYRPFLLGAAGTQSLTQYYSMQTIDTQMKNKKAVFIISPQWFVPQGARPDAFGFYYSKLQTVDWLQQIQNTKMNRYAAQRLLEMPSGHSDHAIAQMLRKVAKGKPLSNYNRLQLSVSALILSHEDQLFSDYRLGHNLSKIDKGVKQLPDSQSYSALDKTATTLGKENTTNNSLGIKNSFYSNRLRGHVAELKGEQAKFDYRKSPEYSDFELVLNQFAQTHTDVLFILPPINERWAKYTGLNREMIDQTNNKIKQQLSSQGFNNVLDLSQDGGQPYFMEDTIHLGWRGWVAVDKGVRPFMANKQAKPKYHINTRYYSKDWQQLDPTAQNLTNFK</sequence>
<dbReference type="InterPro" id="IPR023896">
    <property type="entry name" value="LTA_DltD"/>
</dbReference>
<dbReference type="PIRSF" id="PIRSF021438">
    <property type="entry name" value="DltD"/>
    <property type="match status" value="1"/>
</dbReference>
<dbReference type="OrthoDB" id="1700484at2"/>
<dbReference type="GO" id="GO:0005886">
    <property type="term" value="C:plasma membrane"/>
    <property type="evidence" value="ECO:0007669"/>
    <property type="project" value="UniProtKB-UniRule"/>
</dbReference>
<protein>
    <recommendedName>
        <fullName evidence="1">Protein DltD</fullName>
    </recommendedName>
</protein>
<dbReference type="EMBL" id="AZFF01000010">
    <property type="protein sequence ID" value="KRL54151.1"/>
    <property type="molecule type" value="Genomic_DNA"/>
</dbReference>
<organism evidence="3 4">
    <name type="scientific">Furfurilactobacillus rossiae DSM 15814</name>
    <dbReference type="NCBI Taxonomy" id="1114972"/>
    <lineage>
        <taxon>Bacteria</taxon>
        <taxon>Bacillati</taxon>
        <taxon>Bacillota</taxon>
        <taxon>Bacilli</taxon>
        <taxon>Lactobacillales</taxon>
        <taxon>Lactobacillaceae</taxon>
        <taxon>Furfurilactobacillus</taxon>
    </lineage>
</organism>
<gene>
    <name evidence="3" type="ORF">FD35_GL000552</name>
</gene>
<dbReference type="NCBIfam" id="TIGR04092">
    <property type="entry name" value="LTA_DltD"/>
    <property type="match status" value="1"/>
</dbReference>